<sequence length="599" mass="68965">MATRREGERVVAESCVKKLTDLPTELLEYILCYPVLNHLDISNVSCCCKRLREVCHSSGKVWGHQYKLRWPRLQKLYRQNESYDWQKEFRTRLRVCQQIQRTVMSISKRFFAEVPCIGQVLGDSFTEIESLGAPEHFCEDELVSILNSDRRKSLTLKYYAKKILYFLRQQNILRSLKVFLEQPPEQQSALEGAVLVDQYCNPLADVTLESISAQLDDITEKVKKNLRVKNASHPSLRSGQVVGDCVVVQDFELQRQVLCALNVVLYEQLQFKGNECDYYNPMNSYMHQVLLRRTGIPISLSVLYMTLARKLGVLLQPVNFPNHFLLRWCQRRTSSDDIYDYVYIDAFGKGKQLTAKECEYLIRQQVTADYYSSISTTELLLRMVGNLLNIGKRGYLLLQARLYFHLGIWPEKVLDILQHIQALDPSQHGAVGYLVQHTLEHIQHKRHVVEPEVKRRGAPEHGQVQYSVGLIMKHKRSGYNCVVYGWDPKCSMSPEWIATMRVHQLTHGADQPFYNVLVQDGTCRYAAQENLEPNSAPLEISHPEVGRYFSDFSETHYVANEELQSHYPEDTAETQRAVQELYHSHGTDSGHAAGSTTAP</sequence>
<evidence type="ECO:0000259" key="1">
    <source>
        <dbReference type="PROSITE" id="PS50181"/>
    </source>
</evidence>
<dbReference type="NCBIfam" id="TIGR02097">
    <property type="entry name" value="yccV"/>
    <property type="match status" value="1"/>
</dbReference>
<dbReference type="InterPro" id="IPR001810">
    <property type="entry name" value="F-box_dom"/>
</dbReference>
<dbReference type="PROSITE" id="PS50181">
    <property type="entry name" value="FBOX"/>
    <property type="match status" value="1"/>
</dbReference>
<organism evidence="2 3">
    <name type="scientific">Ameiurus melas</name>
    <name type="common">Black bullhead</name>
    <name type="synonym">Silurus melas</name>
    <dbReference type="NCBI Taxonomy" id="219545"/>
    <lineage>
        <taxon>Eukaryota</taxon>
        <taxon>Metazoa</taxon>
        <taxon>Chordata</taxon>
        <taxon>Craniata</taxon>
        <taxon>Vertebrata</taxon>
        <taxon>Euteleostomi</taxon>
        <taxon>Actinopterygii</taxon>
        <taxon>Neopterygii</taxon>
        <taxon>Teleostei</taxon>
        <taxon>Ostariophysi</taxon>
        <taxon>Siluriformes</taxon>
        <taxon>Ictaluridae</taxon>
        <taxon>Ameiurus</taxon>
    </lineage>
</organism>
<proteinExistence type="predicted"/>
<protein>
    <recommendedName>
        <fullName evidence="1">F-box domain-containing protein</fullName>
    </recommendedName>
</protein>
<reference evidence="2 3" key="1">
    <citation type="submission" date="2020-02" db="EMBL/GenBank/DDBJ databases">
        <title>A chromosome-scale genome assembly of the black bullhead catfish (Ameiurus melas).</title>
        <authorList>
            <person name="Wen M."/>
            <person name="Zham M."/>
            <person name="Cabau C."/>
            <person name="Klopp C."/>
            <person name="Donnadieu C."/>
            <person name="Roques C."/>
            <person name="Bouchez O."/>
            <person name="Lampietro C."/>
            <person name="Jouanno E."/>
            <person name="Herpin A."/>
            <person name="Louis A."/>
            <person name="Berthelot C."/>
            <person name="Parey E."/>
            <person name="Roest-Crollius H."/>
            <person name="Braasch I."/>
            <person name="Postlethwait J."/>
            <person name="Robinson-Rechavi M."/>
            <person name="Echchiki A."/>
            <person name="Begum T."/>
            <person name="Montfort J."/>
            <person name="Schartl M."/>
            <person name="Bobe J."/>
            <person name="Guiguen Y."/>
        </authorList>
    </citation>
    <scope>NUCLEOTIDE SEQUENCE [LARGE SCALE GENOMIC DNA]</scope>
    <source>
        <strain evidence="2">M_S1</strain>
        <tissue evidence="2">Blood</tissue>
    </source>
</reference>
<gene>
    <name evidence="2" type="ORF">AMELA_G00237140</name>
</gene>
<dbReference type="Pfam" id="PF13369">
    <property type="entry name" value="Transglut_core2"/>
    <property type="match status" value="1"/>
</dbReference>
<dbReference type="InterPro" id="IPR011722">
    <property type="entry name" value="Hemimethylated_DNA-bd_dom"/>
</dbReference>
<dbReference type="Proteomes" id="UP000593565">
    <property type="component" value="Unassembled WGS sequence"/>
</dbReference>
<keyword evidence="3" id="KW-1185">Reference proteome</keyword>
<dbReference type="PANTHER" id="PTHR31350">
    <property type="entry name" value="SI:DKEY-261L7.2"/>
    <property type="match status" value="1"/>
</dbReference>
<dbReference type="SUPFAM" id="SSF81383">
    <property type="entry name" value="F-box domain"/>
    <property type="match status" value="1"/>
</dbReference>
<name>A0A7J5ZUM2_AMEME</name>
<dbReference type="Gene3D" id="1.20.1280.50">
    <property type="match status" value="1"/>
</dbReference>
<feature type="domain" description="F-box" evidence="1">
    <location>
        <begin position="16"/>
        <end position="65"/>
    </location>
</feature>
<dbReference type="CDD" id="cd22096">
    <property type="entry name" value="F-box_FBXO21"/>
    <property type="match status" value="1"/>
</dbReference>
<dbReference type="InterPro" id="IPR036047">
    <property type="entry name" value="F-box-like_dom_sf"/>
</dbReference>
<dbReference type="Pfam" id="PF12937">
    <property type="entry name" value="F-box-like"/>
    <property type="match status" value="1"/>
</dbReference>
<evidence type="ECO:0000313" key="2">
    <source>
        <dbReference type="EMBL" id="KAF4074220.1"/>
    </source>
</evidence>
<dbReference type="InterPro" id="IPR036623">
    <property type="entry name" value="Hemimethylated_DNA-bd_sf"/>
</dbReference>
<accession>A0A7J5ZUM2</accession>
<dbReference type="PANTHER" id="PTHR31350:SF21">
    <property type="entry name" value="F-BOX ONLY PROTEIN 21"/>
    <property type="match status" value="1"/>
</dbReference>
<dbReference type="SMART" id="SM00992">
    <property type="entry name" value="YccV-like"/>
    <property type="match status" value="1"/>
</dbReference>
<dbReference type="AlphaFoldDB" id="A0A7J5ZUM2"/>
<dbReference type="Pfam" id="PF08755">
    <property type="entry name" value="YccV-like"/>
    <property type="match status" value="1"/>
</dbReference>
<evidence type="ECO:0000313" key="3">
    <source>
        <dbReference type="Proteomes" id="UP000593565"/>
    </source>
</evidence>
<dbReference type="Gene3D" id="2.30.30.390">
    <property type="entry name" value="Hemimethylated DNA-binding domain"/>
    <property type="match status" value="1"/>
</dbReference>
<dbReference type="EMBL" id="JAAGNN010000022">
    <property type="protein sequence ID" value="KAF4074220.1"/>
    <property type="molecule type" value="Genomic_DNA"/>
</dbReference>
<dbReference type="SUPFAM" id="SSF141255">
    <property type="entry name" value="YccV-like"/>
    <property type="match status" value="1"/>
</dbReference>
<comment type="caution">
    <text evidence="2">The sequence shown here is derived from an EMBL/GenBank/DDBJ whole genome shotgun (WGS) entry which is preliminary data.</text>
</comment>
<dbReference type="GO" id="GO:0003677">
    <property type="term" value="F:DNA binding"/>
    <property type="evidence" value="ECO:0007669"/>
    <property type="project" value="InterPro"/>
</dbReference>
<dbReference type="InterPro" id="IPR032698">
    <property type="entry name" value="SirB1_N"/>
</dbReference>